<keyword evidence="4 6" id="KW-1133">Transmembrane helix</keyword>
<feature type="transmembrane region" description="Helical" evidence="6">
    <location>
        <begin position="349"/>
        <end position="371"/>
    </location>
</feature>
<keyword evidence="8" id="KW-1185">Reference proteome</keyword>
<protein>
    <recommendedName>
        <fullName evidence="9">Sulfite exporter TauE/SafE family protein</fullName>
    </recommendedName>
</protein>
<feature type="transmembrane region" description="Helical" evidence="6">
    <location>
        <begin position="137"/>
        <end position="154"/>
    </location>
</feature>
<dbReference type="AlphaFoldDB" id="A0A8T2QLY6"/>
<comment type="caution">
    <text evidence="7">The sequence shown here is derived from an EMBL/GenBank/DDBJ whole genome shotgun (WGS) entry which is preliminary data.</text>
</comment>
<sequence length="449" mass="48666">MDWYATGPHATIMQALQATYIPPGCLGRVSIELQIWRVIIAIVCGALAATLASAGGIGGGGLYVPIFNLLLGLNSNTSAALSSCMILGGTSVNLVWYSFRRREDGLGPLIDYQVSLLCLPNVLLGITAGVICNVASPSWLITVLLIIVLSLMTYRCFRNAFGRWNCETSALHSVNIRSGSAKDAGCDYVVDNDVFESCDNVSDQKCRNEELEKPLLEYSEMRRQPQYPLLKITSLLLVWVVFLAVQVVRGSSDNQNLFGIKTCGAVYWTVTFIQVPFTFLVTLFALMYLQRKSLGVDVMENMASGGLVKLGLLPMCALGAGFLGGMLGLGGGTIISPLLLEFGMNPQHTAATCSFMVFFSSSLSMIQYWLLGLIPLEYALISVAVSFVFSILGLAVVQSIILKYGRVSLIVFSVSLVMGISAGFMAFFGIWDVIRQIQQGDYMGFVSPC</sequence>
<evidence type="ECO:0000256" key="3">
    <source>
        <dbReference type="ARBA" id="ARBA00022692"/>
    </source>
</evidence>
<dbReference type="Proteomes" id="UP000825935">
    <property type="component" value="Chromosome 34"/>
</dbReference>
<dbReference type="GO" id="GO:0016567">
    <property type="term" value="P:protein ubiquitination"/>
    <property type="evidence" value="ECO:0007669"/>
    <property type="project" value="TreeGrafter"/>
</dbReference>
<feature type="transmembrane region" description="Helical" evidence="6">
    <location>
        <begin position="109"/>
        <end position="131"/>
    </location>
</feature>
<evidence type="ECO:0000256" key="6">
    <source>
        <dbReference type="SAM" id="Phobius"/>
    </source>
</evidence>
<dbReference type="PANTHER" id="PTHR14255">
    <property type="entry name" value="CEREBLON"/>
    <property type="match status" value="1"/>
</dbReference>
<accession>A0A8T2QLY6</accession>
<evidence type="ECO:0000313" key="8">
    <source>
        <dbReference type="Proteomes" id="UP000825935"/>
    </source>
</evidence>
<dbReference type="GO" id="GO:0016020">
    <property type="term" value="C:membrane"/>
    <property type="evidence" value="ECO:0007669"/>
    <property type="project" value="UniProtKB-SubCell"/>
</dbReference>
<gene>
    <name evidence="7" type="ORF">KP509_34G062500</name>
</gene>
<organism evidence="7 8">
    <name type="scientific">Ceratopteris richardii</name>
    <name type="common">Triangle waterfern</name>
    <dbReference type="NCBI Taxonomy" id="49495"/>
    <lineage>
        <taxon>Eukaryota</taxon>
        <taxon>Viridiplantae</taxon>
        <taxon>Streptophyta</taxon>
        <taxon>Embryophyta</taxon>
        <taxon>Tracheophyta</taxon>
        <taxon>Polypodiopsida</taxon>
        <taxon>Polypodiidae</taxon>
        <taxon>Polypodiales</taxon>
        <taxon>Pteridineae</taxon>
        <taxon>Pteridaceae</taxon>
        <taxon>Parkerioideae</taxon>
        <taxon>Ceratopteris</taxon>
    </lineage>
</organism>
<reference evidence="7" key="1">
    <citation type="submission" date="2021-08" db="EMBL/GenBank/DDBJ databases">
        <title>WGS assembly of Ceratopteris richardii.</title>
        <authorList>
            <person name="Marchant D.B."/>
            <person name="Chen G."/>
            <person name="Jenkins J."/>
            <person name="Shu S."/>
            <person name="Leebens-Mack J."/>
            <person name="Grimwood J."/>
            <person name="Schmutz J."/>
            <person name="Soltis P."/>
            <person name="Soltis D."/>
            <person name="Chen Z.-H."/>
        </authorList>
    </citation>
    <scope>NUCLEOTIDE SEQUENCE</scope>
    <source>
        <strain evidence="7">Whitten #5841</strain>
        <tissue evidence="7">Leaf</tissue>
    </source>
</reference>
<comment type="subcellular location">
    <subcellularLocation>
        <location evidence="1">Membrane</location>
        <topology evidence="1">Multi-pass membrane protein</topology>
    </subcellularLocation>
</comment>
<name>A0A8T2QLY6_CERRI</name>
<dbReference type="EMBL" id="CM035439">
    <property type="protein sequence ID" value="KAH7284614.1"/>
    <property type="molecule type" value="Genomic_DNA"/>
</dbReference>
<feature type="transmembrane region" description="Helical" evidence="6">
    <location>
        <begin position="378"/>
        <end position="401"/>
    </location>
</feature>
<keyword evidence="3 6" id="KW-0812">Transmembrane</keyword>
<comment type="similarity">
    <text evidence="2">Belongs to the 4-toluene sulfonate uptake permease (TSUP) (TC 2.A.102) family.</text>
</comment>
<proteinExistence type="inferred from homology"/>
<evidence type="ECO:0000313" key="7">
    <source>
        <dbReference type="EMBL" id="KAH7284614.1"/>
    </source>
</evidence>
<feature type="transmembrane region" description="Helical" evidence="6">
    <location>
        <begin position="310"/>
        <end position="329"/>
    </location>
</feature>
<evidence type="ECO:0008006" key="9">
    <source>
        <dbReference type="Google" id="ProtNLM"/>
    </source>
</evidence>
<evidence type="ECO:0000256" key="1">
    <source>
        <dbReference type="ARBA" id="ARBA00004141"/>
    </source>
</evidence>
<evidence type="ECO:0000256" key="4">
    <source>
        <dbReference type="ARBA" id="ARBA00022989"/>
    </source>
</evidence>
<keyword evidence="5 6" id="KW-0472">Membrane</keyword>
<dbReference type="Pfam" id="PF01925">
    <property type="entry name" value="TauE"/>
    <property type="match status" value="2"/>
</dbReference>
<feature type="transmembrane region" description="Helical" evidence="6">
    <location>
        <begin position="78"/>
        <end position="97"/>
    </location>
</feature>
<feature type="transmembrane region" description="Helical" evidence="6">
    <location>
        <begin position="38"/>
        <end position="66"/>
    </location>
</feature>
<feature type="transmembrane region" description="Helical" evidence="6">
    <location>
        <begin position="407"/>
        <end position="434"/>
    </location>
</feature>
<evidence type="ECO:0000256" key="5">
    <source>
        <dbReference type="ARBA" id="ARBA00023136"/>
    </source>
</evidence>
<dbReference type="InterPro" id="IPR002781">
    <property type="entry name" value="TM_pro_TauE-like"/>
</dbReference>
<feature type="transmembrane region" description="Helical" evidence="6">
    <location>
        <begin position="265"/>
        <end position="289"/>
    </location>
</feature>
<dbReference type="GO" id="GO:0031464">
    <property type="term" value="C:Cul4A-RING E3 ubiquitin ligase complex"/>
    <property type="evidence" value="ECO:0007669"/>
    <property type="project" value="TreeGrafter"/>
</dbReference>
<feature type="transmembrane region" description="Helical" evidence="6">
    <location>
        <begin position="228"/>
        <end position="245"/>
    </location>
</feature>
<dbReference type="OMA" id="DIWNDFI"/>
<dbReference type="OrthoDB" id="434519at2759"/>
<evidence type="ECO:0000256" key="2">
    <source>
        <dbReference type="ARBA" id="ARBA00009142"/>
    </source>
</evidence>
<dbReference type="PANTHER" id="PTHR14255:SF3">
    <property type="entry name" value="SULFITE EXPORTER TAUE_SAFE FAMILY PROTEIN 5-RELATED"/>
    <property type="match status" value="1"/>
</dbReference>